<proteinExistence type="predicted"/>
<keyword evidence="1" id="KW-0732">Signal</keyword>
<reference evidence="4" key="1">
    <citation type="submission" date="2022-12" db="EMBL/GenBank/DDBJ databases">
        <authorList>
            <person name="Petersen C."/>
        </authorList>
    </citation>
    <scope>NUCLEOTIDE SEQUENCE</scope>
    <source>
        <strain evidence="4">IBT 15544</strain>
    </source>
</reference>
<evidence type="ECO:0008006" key="6">
    <source>
        <dbReference type="Google" id="ProtNLM"/>
    </source>
</evidence>
<organism evidence="4 5">
    <name type="scientific">Penicillium cinerascens</name>
    <dbReference type="NCBI Taxonomy" id="70096"/>
    <lineage>
        <taxon>Eukaryota</taxon>
        <taxon>Fungi</taxon>
        <taxon>Dikarya</taxon>
        <taxon>Ascomycota</taxon>
        <taxon>Pezizomycotina</taxon>
        <taxon>Eurotiomycetes</taxon>
        <taxon>Eurotiomycetidae</taxon>
        <taxon>Eurotiales</taxon>
        <taxon>Aspergillaceae</taxon>
        <taxon>Penicillium</taxon>
    </lineage>
</organism>
<dbReference type="InterPro" id="IPR008928">
    <property type="entry name" value="6-hairpin_glycosidase_sf"/>
</dbReference>
<accession>A0A9W9MHL6</accession>
<feature type="domain" description="Alpha-L-rhamnosidase C-terminal" evidence="3">
    <location>
        <begin position="577"/>
        <end position="645"/>
    </location>
</feature>
<comment type="caution">
    <text evidence="4">The sequence shown here is derived from an EMBL/GenBank/DDBJ whole genome shotgun (WGS) entry which is preliminary data.</text>
</comment>
<dbReference type="OrthoDB" id="10036721at2759"/>
<feature type="signal peptide" evidence="1">
    <location>
        <begin position="1"/>
        <end position="26"/>
    </location>
</feature>
<evidence type="ECO:0000259" key="2">
    <source>
        <dbReference type="Pfam" id="PF17389"/>
    </source>
</evidence>
<gene>
    <name evidence="4" type="ORF">N7498_006109</name>
</gene>
<feature type="domain" description="Alpha-L-rhamnosidase six-hairpin glycosidase" evidence="2">
    <location>
        <begin position="251"/>
        <end position="424"/>
    </location>
</feature>
<dbReference type="RefSeq" id="XP_058307362.1">
    <property type="nucleotide sequence ID" value="XM_058453171.1"/>
</dbReference>
<dbReference type="InterPro" id="IPR035398">
    <property type="entry name" value="Bac_rhamnosid_C"/>
</dbReference>
<dbReference type="Proteomes" id="UP001150904">
    <property type="component" value="Unassembled WGS sequence"/>
</dbReference>
<keyword evidence="5" id="KW-1185">Reference proteome</keyword>
<dbReference type="GO" id="GO:0003824">
    <property type="term" value="F:catalytic activity"/>
    <property type="evidence" value="ECO:0007669"/>
    <property type="project" value="UniProtKB-ARBA"/>
</dbReference>
<dbReference type="Pfam" id="PF17389">
    <property type="entry name" value="Bac_rhamnosid6H"/>
    <property type="match status" value="1"/>
</dbReference>
<evidence type="ECO:0000259" key="3">
    <source>
        <dbReference type="Pfam" id="PF17390"/>
    </source>
</evidence>
<evidence type="ECO:0000256" key="1">
    <source>
        <dbReference type="SAM" id="SignalP"/>
    </source>
</evidence>
<dbReference type="SUPFAM" id="SSF48208">
    <property type="entry name" value="Six-hairpin glycosidases"/>
    <property type="match status" value="1"/>
</dbReference>
<dbReference type="PANTHER" id="PTHR34987:SF5">
    <property type="entry name" value="ALPHA-RHAMNOSIDASE"/>
    <property type="match status" value="1"/>
</dbReference>
<dbReference type="InterPro" id="IPR012341">
    <property type="entry name" value="6hp_glycosidase-like_sf"/>
</dbReference>
<dbReference type="GO" id="GO:0005975">
    <property type="term" value="P:carbohydrate metabolic process"/>
    <property type="evidence" value="ECO:0007669"/>
    <property type="project" value="InterPro"/>
</dbReference>
<dbReference type="GeneID" id="83180472"/>
<feature type="chain" id="PRO_5040951163" description="Alpha-L-rhamnosidase six-hairpin glycosidase domain-containing protein" evidence="1">
    <location>
        <begin position="27"/>
        <end position="678"/>
    </location>
</feature>
<evidence type="ECO:0000313" key="5">
    <source>
        <dbReference type="Proteomes" id="UP001150904"/>
    </source>
</evidence>
<sequence length="678" mass="72872">MAVSFSSPRRLLTFLCLLLFNIPAEACWGNLTCNGPTEASFPGPWEDNMHSPFSRLVSPKSILDSDTRFLAKYPGPAHLAGNGSLLIFDFGQEVGGLVNIDYTATGTGTFGLAFTEAKNFTGFNSDESNGGSGPDGSLLVNVSSDGPSSYSMPLAKMRGGFRYLSFFTLTNSTDFDISVDSVNVEITFQPSWPNLRAYGGYFDSSDPLLNRIWYACAYTLQANSIPPDSGRTWPAPAEGWLNDADLGPGGSVLVDGAKRDRAVWAGDLGISVPASVVGLGDFESSKNSLNILYSNQDPTTGELPEVGPPINFFGSDSYHLATMIATHDYILYSNDMEFLRSIWSNYLQAMTYITALIDNTGLLDVTGTSGWGRTADSSGYNIVGNMLMYGALQSGSKLAAWMEQPQLVKEWEVVASKLKSAINSPSYNWDPSVGAFKNNPTDNLFPEDGNSMALFFGGANSSASSRISEYLSTNWGPIGAKTPEMPGTISPYVESYEVKGNFKIRNAKRALDLIRLSWGWYLNNPMGTGSSMIEGYNVDGSFLYTANEGYNKEGSYSSHAHGWSTGPVDALVSFVVGLQPTAPGGKNWTLAPQVGDLSSAQGGFTTPLGKFSASWNTEDGRFTLQFDVPASTEGLLQLQVDNSAKVLVDGREHKTTIDPVSGLAEISVSGGKHIVQVQ</sequence>
<evidence type="ECO:0000313" key="4">
    <source>
        <dbReference type="EMBL" id="KAJ5201446.1"/>
    </source>
</evidence>
<dbReference type="Gene3D" id="2.60.420.10">
    <property type="entry name" value="Maltose phosphorylase, domain 3"/>
    <property type="match status" value="1"/>
</dbReference>
<dbReference type="Pfam" id="PF17390">
    <property type="entry name" value="Bac_rhamnosid_C"/>
    <property type="match status" value="1"/>
</dbReference>
<dbReference type="PANTHER" id="PTHR34987">
    <property type="entry name" value="C, PUTATIVE (AFU_ORTHOLOGUE AFUA_3G02880)-RELATED"/>
    <property type="match status" value="1"/>
</dbReference>
<name>A0A9W9MHL6_9EURO</name>
<dbReference type="EMBL" id="JAPQKR010000013">
    <property type="protein sequence ID" value="KAJ5201446.1"/>
    <property type="molecule type" value="Genomic_DNA"/>
</dbReference>
<reference evidence="4" key="2">
    <citation type="journal article" date="2023" name="IMA Fungus">
        <title>Comparative genomic study of the Penicillium genus elucidates a diverse pangenome and 15 lateral gene transfer events.</title>
        <authorList>
            <person name="Petersen C."/>
            <person name="Sorensen T."/>
            <person name="Nielsen M.R."/>
            <person name="Sondergaard T.E."/>
            <person name="Sorensen J.L."/>
            <person name="Fitzpatrick D.A."/>
            <person name="Frisvad J.C."/>
            <person name="Nielsen K.L."/>
        </authorList>
    </citation>
    <scope>NUCLEOTIDE SEQUENCE</scope>
    <source>
        <strain evidence="4">IBT 15544</strain>
    </source>
</reference>
<dbReference type="InterPro" id="IPR035396">
    <property type="entry name" value="Bac_rhamnosid6H"/>
</dbReference>
<dbReference type="Gene3D" id="1.50.10.10">
    <property type="match status" value="1"/>
</dbReference>
<dbReference type="AlphaFoldDB" id="A0A9W9MHL6"/>
<protein>
    <recommendedName>
        <fullName evidence="6">Alpha-L-rhamnosidase six-hairpin glycosidase domain-containing protein</fullName>
    </recommendedName>
</protein>